<reference evidence="1" key="1">
    <citation type="journal article" date="2021" name="Proc. Natl. Acad. Sci. U.S.A.">
        <title>A Catalog of Tens of Thousands of Viruses from Human Metagenomes Reveals Hidden Associations with Chronic Diseases.</title>
        <authorList>
            <person name="Tisza M.J."/>
            <person name="Buck C.B."/>
        </authorList>
    </citation>
    <scope>NUCLEOTIDE SEQUENCE</scope>
    <source>
        <strain evidence="1">CtEQg15</strain>
    </source>
</reference>
<name>A0A8S5M5L5_9CAUD</name>
<sequence length="53" mass="5977">MKQYCTIRLKSKESAVIVEILEDGKAYIADVDHSDGSTTTEFITQEQIDDVIK</sequence>
<dbReference type="EMBL" id="BK014822">
    <property type="protein sequence ID" value="DAD77307.1"/>
    <property type="molecule type" value="Genomic_DNA"/>
</dbReference>
<proteinExistence type="predicted"/>
<evidence type="ECO:0000313" key="1">
    <source>
        <dbReference type="EMBL" id="DAD77307.1"/>
    </source>
</evidence>
<organism evidence="1">
    <name type="scientific">Siphoviridae sp. ctEQg15</name>
    <dbReference type="NCBI Taxonomy" id="2826205"/>
    <lineage>
        <taxon>Viruses</taxon>
        <taxon>Duplodnaviria</taxon>
        <taxon>Heunggongvirae</taxon>
        <taxon>Uroviricota</taxon>
        <taxon>Caudoviricetes</taxon>
    </lineage>
</organism>
<accession>A0A8S5M5L5</accession>
<protein>
    <submittedName>
        <fullName evidence="1">Uncharacterized protein</fullName>
    </submittedName>
</protein>